<dbReference type="SUPFAM" id="SSF52540">
    <property type="entry name" value="P-loop containing nucleoside triphosphate hydrolases"/>
    <property type="match status" value="1"/>
</dbReference>
<organism evidence="3 4">
    <name type="scientific">Hadarchaeum yellowstonense</name>
    <dbReference type="NCBI Taxonomy" id="1776334"/>
    <lineage>
        <taxon>Archaea</taxon>
        <taxon>Methanobacteriati</taxon>
        <taxon>Candidatus Hadarchaeota</taxon>
        <taxon>Candidatus Hadarchaeia</taxon>
        <taxon>Candidatus Hadarchaeales</taxon>
        <taxon>Candidatus Hadarchaeaceae</taxon>
        <taxon>Candidatus Hadarchaeum</taxon>
    </lineage>
</organism>
<dbReference type="InterPro" id="IPR006073">
    <property type="entry name" value="GTP-bd"/>
</dbReference>
<dbReference type="Gene3D" id="1.20.120.1190">
    <property type="match status" value="1"/>
</dbReference>
<dbReference type="EMBL" id="LQMQ01000039">
    <property type="protein sequence ID" value="KUO40582.1"/>
    <property type="molecule type" value="Genomic_DNA"/>
</dbReference>
<evidence type="ECO:0000256" key="1">
    <source>
        <dbReference type="ARBA" id="ARBA00022741"/>
    </source>
</evidence>
<accession>A0A147JVS1</accession>
<dbReference type="Gene3D" id="3.40.50.300">
    <property type="entry name" value="P-loop containing nucleotide triphosphate hydrolases"/>
    <property type="match status" value="1"/>
</dbReference>
<reference evidence="3 4" key="1">
    <citation type="journal article" date="2016" name="Nat. Microbiol.">
        <title>Genomic inference of the metabolism of cosmopolitan subsurface Archaea, Hadesarchaea.</title>
        <authorList>
            <person name="Baker B.J."/>
            <person name="Saw J.H."/>
            <person name="Lind A.E."/>
            <person name="Lazar C.S."/>
            <person name="Hinrichs K.-U."/>
            <person name="Teske A.P."/>
            <person name="Ettema T.J."/>
        </authorList>
    </citation>
    <scope>NUCLEOTIDE SEQUENCE [LARGE SCALE GENOMIC DNA]</scope>
</reference>
<evidence type="ECO:0000259" key="2">
    <source>
        <dbReference type="PROSITE" id="PS51710"/>
    </source>
</evidence>
<evidence type="ECO:0000313" key="3">
    <source>
        <dbReference type="EMBL" id="KUO40582.1"/>
    </source>
</evidence>
<dbReference type="Proteomes" id="UP000074294">
    <property type="component" value="Unassembled WGS sequence"/>
</dbReference>
<sequence>MEKISLGKLPTVMTSRELIDTAFRRASEAAPRIKGSPREVAVQREQQRITVVTATVVEHLKKTVAAFPTLTGLPQFHRDLVEALCGIDRLRKALGAIAGATKVVEKIRREQLRKLKYIKYPAEAAAVRRQAYGRISSVLKKIDQELLFLKEAAKKLSELPEVYVDMPTIVIAGYPNVGKSTLLKALTGSSPKIAPYPFTTTGIQLGYFEDRHRRYQVVDTPGLLDRPLEERNQVELQAISALKNLAGVIVFLLDPSETCGYRLADQLHLLEEVRRSFPHTRIFVAANKADLLGPELTQQIQRDHPDILLLTATTGEGVEELRRRLIAELGSSPPGAGPQSQNL</sequence>
<keyword evidence="1" id="KW-0547">Nucleotide-binding</keyword>
<dbReference type="PRINTS" id="PR00326">
    <property type="entry name" value="GTP1OBG"/>
</dbReference>
<gene>
    <name evidence="3" type="ORF">APZ16_05205</name>
</gene>
<name>A0A147JVS1_HADYE</name>
<feature type="domain" description="OBG-type G" evidence="2">
    <location>
        <begin position="167"/>
        <end position="343"/>
    </location>
</feature>
<dbReference type="InterPro" id="IPR031167">
    <property type="entry name" value="G_OBG"/>
</dbReference>
<protein>
    <recommendedName>
        <fullName evidence="2">OBG-type G domain-containing protein</fullName>
    </recommendedName>
</protein>
<dbReference type="GO" id="GO:0005525">
    <property type="term" value="F:GTP binding"/>
    <property type="evidence" value="ECO:0007669"/>
    <property type="project" value="InterPro"/>
</dbReference>
<dbReference type="InterPro" id="IPR027417">
    <property type="entry name" value="P-loop_NTPase"/>
</dbReference>
<proteinExistence type="predicted"/>
<dbReference type="STRING" id="1776334.APZ16_05205"/>
<dbReference type="Pfam" id="PF01926">
    <property type="entry name" value="MMR_HSR1"/>
    <property type="match status" value="1"/>
</dbReference>
<dbReference type="InterPro" id="IPR041623">
    <property type="entry name" value="NOG1_N"/>
</dbReference>
<dbReference type="Pfam" id="PF17835">
    <property type="entry name" value="NOG1_N"/>
    <property type="match status" value="1"/>
</dbReference>
<comment type="caution">
    <text evidence="3">The sequence shown here is derived from an EMBL/GenBank/DDBJ whole genome shotgun (WGS) entry which is preliminary data.</text>
</comment>
<dbReference type="PROSITE" id="PS51710">
    <property type="entry name" value="G_OBG"/>
    <property type="match status" value="1"/>
</dbReference>
<dbReference type="PANTHER" id="PTHR45759">
    <property type="entry name" value="NUCLEOLAR GTP-BINDING PROTEIN 1"/>
    <property type="match status" value="1"/>
</dbReference>
<dbReference type="CDD" id="cd01897">
    <property type="entry name" value="NOG"/>
    <property type="match status" value="1"/>
</dbReference>
<dbReference type="AlphaFoldDB" id="A0A147JVS1"/>
<evidence type="ECO:0000313" key="4">
    <source>
        <dbReference type="Proteomes" id="UP000074294"/>
    </source>
</evidence>